<dbReference type="OrthoDB" id="9802264at2"/>
<accession>A0A1T0CJV1</accession>
<evidence type="ECO:0000256" key="6">
    <source>
        <dbReference type="ARBA" id="ARBA00023004"/>
    </source>
</evidence>
<dbReference type="Pfam" id="PF00005">
    <property type="entry name" value="ABC_tran"/>
    <property type="match status" value="1"/>
</dbReference>
<sequence>MSLSVKHLALAYGQKQVLSDVSFELQAGEIACLLGQSGCGKTSALRCMAGFETPTQGDIHLNGKVLFSHTPSQSVSVPAHLRGIGVVFQNYALFPHLTVADNVGFGLHQLSKADRQTRIAELLDFIGLDTYHNRYPHELSGGQQQRVALARALAPKPQLILLDEPFSSLDAELRTSLAKEVRELLKQQDTQAIMVTHDQQEAFAMADKVGLIADGVLQQWATPSELYHQPKTQIVAQFIGQGSWLNATPISGNDASTSYQTVLGKLGSQYPYFTDTEQGKTEQTGKLLLRPEMLEVVNIADGVAHHAHTTTATVVDTEFKGAYHLCQLKLGNQEMVYAHIVATADGSWPIPQMGDKVGVKVLSS</sequence>
<keyword evidence="1" id="KW-0813">Transport</keyword>
<dbReference type="GO" id="GO:0043190">
    <property type="term" value="C:ATP-binding cassette (ABC) transporter complex"/>
    <property type="evidence" value="ECO:0007669"/>
    <property type="project" value="InterPro"/>
</dbReference>
<dbReference type="InterPro" id="IPR050093">
    <property type="entry name" value="ABC_SmlMolc_Importer"/>
</dbReference>
<dbReference type="InterPro" id="IPR003439">
    <property type="entry name" value="ABC_transporter-like_ATP-bd"/>
</dbReference>
<dbReference type="InterPro" id="IPR017871">
    <property type="entry name" value="ABC_transporter-like_CS"/>
</dbReference>
<keyword evidence="7" id="KW-0406">Ion transport</keyword>
<keyword evidence="11" id="KW-1185">Reference proteome</keyword>
<evidence type="ECO:0000256" key="3">
    <source>
        <dbReference type="ARBA" id="ARBA00022496"/>
    </source>
</evidence>
<keyword evidence="6" id="KW-0408">Iron</keyword>
<evidence type="ECO:0000256" key="4">
    <source>
        <dbReference type="ARBA" id="ARBA00022741"/>
    </source>
</evidence>
<reference evidence="10 11" key="1">
    <citation type="submission" date="2017-02" db="EMBL/GenBank/DDBJ databases">
        <title>Draft genome sequence of Moraxella lincolnii CCUG 9405T type strain.</title>
        <authorList>
            <person name="Salva-Serra F."/>
            <person name="Engstrom-Jakobsson H."/>
            <person name="Thorell K."/>
            <person name="Jaen-Luchoro D."/>
            <person name="Gonzales-Siles L."/>
            <person name="Karlsson R."/>
            <person name="Yazdan S."/>
            <person name="Boulund F."/>
            <person name="Johnning A."/>
            <person name="Engstrand L."/>
            <person name="Kristiansson E."/>
            <person name="Moore E."/>
        </authorList>
    </citation>
    <scope>NUCLEOTIDE SEQUENCE [LARGE SCALE GENOMIC DNA]</scope>
    <source>
        <strain evidence="10 11">CCUG 9405</strain>
    </source>
</reference>
<dbReference type="GO" id="GO:0015697">
    <property type="term" value="P:quaternary ammonium group transport"/>
    <property type="evidence" value="ECO:0007669"/>
    <property type="project" value="UniProtKB-ARBA"/>
</dbReference>
<dbReference type="SUPFAM" id="SSF50331">
    <property type="entry name" value="MOP-like"/>
    <property type="match status" value="1"/>
</dbReference>
<gene>
    <name evidence="10" type="ORF">B0682_02080</name>
</gene>
<evidence type="ECO:0000313" key="11">
    <source>
        <dbReference type="Proteomes" id="UP000191094"/>
    </source>
</evidence>
<dbReference type="Gene3D" id="3.40.50.300">
    <property type="entry name" value="P-loop containing nucleotide triphosphate hydrolases"/>
    <property type="match status" value="1"/>
</dbReference>
<dbReference type="InterPro" id="IPR015853">
    <property type="entry name" value="ABC_transpr_FbpC"/>
</dbReference>
<dbReference type="PANTHER" id="PTHR42781:SF4">
    <property type="entry name" value="SPERMIDINE_PUTRESCINE IMPORT ATP-BINDING PROTEIN POTA"/>
    <property type="match status" value="1"/>
</dbReference>
<dbReference type="SMART" id="SM00382">
    <property type="entry name" value="AAA"/>
    <property type="match status" value="1"/>
</dbReference>
<keyword evidence="2" id="KW-1003">Cell membrane</keyword>
<dbReference type="GO" id="GO:0015408">
    <property type="term" value="F:ABC-type ferric iron transporter activity"/>
    <property type="evidence" value="ECO:0007669"/>
    <property type="project" value="InterPro"/>
</dbReference>
<dbReference type="PROSITE" id="PS50893">
    <property type="entry name" value="ABC_TRANSPORTER_2"/>
    <property type="match status" value="1"/>
</dbReference>
<proteinExistence type="predicted"/>
<dbReference type="AlphaFoldDB" id="A0A1T0CJV1"/>
<dbReference type="FunFam" id="3.40.50.300:FF:000425">
    <property type="entry name" value="Probable ABC transporter, ATP-binding subunit"/>
    <property type="match status" value="1"/>
</dbReference>
<dbReference type="CDD" id="cd03259">
    <property type="entry name" value="ABC_Carb_Solutes_like"/>
    <property type="match status" value="1"/>
</dbReference>
<protein>
    <recommendedName>
        <fullName evidence="9">ABC transporter domain-containing protein</fullName>
    </recommendedName>
</protein>
<evidence type="ECO:0000259" key="9">
    <source>
        <dbReference type="PROSITE" id="PS50893"/>
    </source>
</evidence>
<evidence type="ECO:0000256" key="8">
    <source>
        <dbReference type="ARBA" id="ARBA00023136"/>
    </source>
</evidence>
<dbReference type="Gene3D" id="2.40.50.100">
    <property type="match status" value="1"/>
</dbReference>
<keyword evidence="8" id="KW-0472">Membrane</keyword>
<keyword evidence="5" id="KW-0067">ATP-binding</keyword>
<feature type="domain" description="ABC transporter" evidence="9">
    <location>
        <begin position="3"/>
        <end position="239"/>
    </location>
</feature>
<dbReference type="InterPro" id="IPR027417">
    <property type="entry name" value="P-loop_NTPase"/>
</dbReference>
<dbReference type="GO" id="GO:0016887">
    <property type="term" value="F:ATP hydrolysis activity"/>
    <property type="evidence" value="ECO:0007669"/>
    <property type="project" value="InterPro"/>
</dbReference>
<dbReference type="SUPFAM" id="SSF52540">
    <property type="entry name" value="P-loop containing nucleoside triphosphate hydrolases"/>
    <property type="match status" value="1"/>
</dbReference>
<evidence type="ECO:0000313" key="10">
    <source>
        <dbReference type="EMBL" id="OOS22431.1"/>
    </source>
</evidence>
<dbReference type="GO" id="GO:0005524">
    <property type="term" value="F:ATP binding"/>
    <property type="evidence" value="ECO:0007669"/>
    <property type="project" value="UniProtKB-KW"/>
</dbReference>
<evidence type="ECO:0000256" key="7">
    <source>
        <dbReference type="ARBA" id="ARBA00023065"/>
    </source>
</evidence>
<dbReference type="InterPro" id="IPR003593">
    <property type="entry name" value="AAA+_ATPase"/>
</dbReference>
<comment type="caution">
    <text evidence="10">The sequence shown here is derived from an EMBL/GenBank/DDBJ whole genome shotgun (WGS) entry which is preliminary data.</text>
</comment>
<dbReference type="PANTHER" id="PTHR42781">
    <property type="entry name" value="SPERMIDINE/PUTRESCINE IMPORT ATP-BINDING PROTEIN POTA"/>
    <property type="match status" value="1"/>
</dbReference>
<dbReference type="Pfam" id="PF08402">
    <property type="entry name" value="TOBE_2"/>
    <property type="match status" value="1"/>
</dbReference>
<organism evidence="10 11">
    <name type="scientific">Lwoffella lincolnii</name>
    <dbReference type="NCBI Taxonomy" id="90241"/>
    <lineage>
        <taxon>Bacteria</taxon>
        <taxon>Pseudomonadati</taxon>
        <taxon>Pseudomonadota</taxon>
        <taxon>Gammaproteobacteria</taxon>
        <taxon>Moraxellales</taxon>
        <taxon>Moraxellaceae</taxon>
        <taxon>Lwoffella</taxon>
    </lineage>
</organism>
<keyword evidence="3" id="KW-0410">Iron transport</keyword>
<dbReference type="STRING" id="90241.B0682_02080"/>
<evidence type="ECO:0000256" key="5">
    <source>
        <dbReference type="ARBA" id="ARBA00022840"/>
    </source>
</evidence>
<evidence type="ECO:0000256" key="1">
    <source>
        <dbReference type="ARBA" id="ARBA00022448"/>
    </source>
</evidence>
<dbReference type="PROSITE" id="PS00211">
    <property type="entry name" value="ABC_TRANSPORTER_1"/>
    <property type="match status" value="1"/>
</dbReference>
<dbReference type="EMBL" id="MUYT01000003">
    <property type="protein sequence ID" value="OOS22431.1"/>
    <property type="molecule type" value="Genomic_DNA"/>
</dbReference>
<dbReference type="Proteomes" id="UP000191094">
    <property type="component" value="Unassembled WGS sequence"/>
</dbReference>
<dbReference type="RefSeq" id="WP_078306465.1">
    <property type="nucleotide sequence ID" value="NZ_CP147511.1"/>
</dbReference>
<name>A0A1T0CJV1_9GAMM</name>
<keyword evidence="4" id="KW-0547">Nucleotide-binding</keyword>
<dbReference type="InterPro" id="IPR013611">
    <property type="entry name" value="Transp-assoc_OB_typ2"/>
</dbReference>
<evidence type="ECO:0000256" key="2">
    <source>
        <dbReference type="ARBA" id="ARBA00022475"/>
    </source>
</evidence>
<dbReference type="InterPro" id="IPR008995">
    <property type="entry name" value="Mo/tungstate-bd_C_term_dom"/>
</dbReference>